<gene>
    <name evidence="2" type="ORF">GCM10022386_01160</name>
</gene>
<dbReference type="Gene3D" id="3.40.50.1110">
    <property type="entry name" value="SGNH hydrolase"/>
    <property type="match status" value="1"/>
</dbReference>
<keyword evidence="3" id="KW-1185">Reference proteome</keyword>
<comment type="caution">
    <text evidence="2">The sequence shown here is derived from an EMBL/GenBank/DDBJ whole genome shotgun (WGS) entry which is preliminary data.</text>
</comment>
<dbReference type="RefSeq" id="WP_324690894.1">
    <property type="nucleotide sequence ID" value="NZ_BAABCR010000001.1"/>
</dbReference>
<sequence length="224" mass="25551">MKSIQMKIIFTPILLLLFINFNYAQVKEWANLKKYEAENQSVKPMKNAVVLMGDSITEFWKTNSPDFFANYPLIDRGISGQTTSQMVVRFEQDVIALKPKTVVILAGINDIAENTGPITLEAVFDNIEIMVNKAKAHKIKPILCSVLPANKFWWNSKIYPADKVIALNKMIKAYALKNKITYVDYYSVMVDTDKGLQFQYGEDGVHPNPTGYKIMERLLLKALY</sequence>
<feature type="domain" description="SGNH hydrolase-type esterase" evidence="1">
    <location>
        <begin position="52"/>
        <end position="214"/>
    </location>
</feature>
<reference evidence="3" key="1">
    <citation type="journal article" date="2019" name="Int. J. Syst. Evol. Microbiol.">
        <title>The Global Catalogue of Microorganisms (GCM) 10K type strain sequencing project: providing services to taxonomists for standard genome sequencing and annotation.</title>
        <authorList>
            <consortium name="The Broad Institute Genomics Platform"/>
            <consortium name="The Broad Institute Genome Sequencing Center for Infectious Disease"/>
            <person name="Wu L."/>
            <person name="Ma J."/>
        </authorList>
    </citation>
    <scope>NUCLEOTIDE SEQUENCE [LARGE SCALE GENOMIC DNA]</scope>
    <source>
        <strain evidence="3">JCM 17064</strain>
    </source>
</reference>
<dbReference type="PANTHER" id="PTHR30383:SF5">
    <property type="entry name" value="SGNH HYDROLASE-TYPE ESTERASE DOMAIN-CONTAINING PROTEIN"/>
    <property type="match status" value="1"/>
</dbReference>
<keyword evidence="2" id="KW-0378">Hydrolase</keyword>
<dbReference type="SUPFAM" id="SSF52266">
    <property type="entry name" value="SGNH hydrolase"/>
    <property type="match status" value="1"/>
</dbReference>
<evidence type="ECO:0000259" key="1">
    <source>
        <dbReference type="Pfam" id="PF13472"/>
    </source>
</evidence>
<dbReference type="InterPro" id="IPR036514">
    <property type="entry name" value="SGNH_hydro_sf"/>
</dbReference>
<dbReference type="Proteomes" id="UP001500968">
    <property type="component" value="Unassembled WGS sequence"/>
</dbReference>
<dbReference type="InterPro" id="IPR051532">
    <property type="entry name" value="Ester_Hydrolysis_Enzymes"/>
</dbReference>
<evidence type="ECO:0000313" key="3">
    <source>
        <dbReference type="Proteomes" id="UP001500968"/>
    </source>
</evidence>
<dbReference type="GO" id="GO:0016787">
    <property type="term" value="F:hydrolase activity"/>
    <property type="evidence" value="ECO:0007669"/>
    <property type="project" value="UniProtKB-KW"/>
</dbReference>
<dbReference type="EMBL" id="BAABCR010000001">
    <property type="protein sequence ID" value="GAA4021947.1"/>
    <property type="molecule type" value="Genomic_DNA"/>
</dbReference>
<evidence type="ECO:0000313" key="2">
    <source>
        <dbReference type="EMBL" id="GAA4021947.1"/>
    </source>
</evidence>
<name>A0ABP7T6X7_9FLAO</name>
<proteinExistence type="predicted"/>
<dbReference type="Pfam" id="PF13472">
    <property type="entry name" value="Lipase_GDSL_2"/>
    <property type="match status" value="1"/>
</dbReference>
<protein>
    <submittedName>
        <fullName evidence="2">SGNH/GDSL hydrolase family protein</fullName>
    </submittedName>
</protein>
<accession>A0ABP7T6X7</accession>
<dbReference type="PANTHER" id="PTHR30383">
    <property type="entry name" value="THIOESTERASE 1/PROTEASE 1/LYSOPHOSPHOLIPASE L1"/>
    <property type="match status" value="1"/>
</dbReference>
<organism evidence="2 3">
    <name type="scientific">Flavobacterium cheonhonense</name>
    <dbReference type="NCBI Taxonomy" id="706185"/>
    <lineage>
        <taxon>Bacteria</taxon>
        <taxon>Pseudomonadati</taxon>
        <taxon>Bacteroidota</taxon>
        <taxon>Flavobacteriia</taxon>
        <taxon>Flavobacteriales</taxon>
        <taxon>Flavobacteriaceae</taxon>
        <taxon>Flavobacterium</taxon>
    </lineage>
</organism>
<dbReference type="InterPro" id="IPR013830">
    <property type="entry name" value="SGNH_hydro"/>
</dbReference>